<reference evidence="4" key="1">
    <citation type="submission" date="2016-03" db="EMBL/GenBank/DDBJ databases">
        <title>Complete genome sequence of Solimmundus cernigliae, representing a novel lineage of polycyclic aromatic hydrocarbon degraders within the Gammaproteobacteria.</title>
        <authorList>
            <person name="Singleton D.R."/>
            <person name="Dickey A.N."/>
            <person name="Scholl E.H."/>
            <person name="Wright F.A."/>
            <person name="Aitken M.D."/>
        </authorList>
    </citation>
    <scope>NUCLEOTIDE SEQUENCE [LARGE SCALE GENOMIC DNA]</scope>
    <source>
        <strain evidence="4">TR3.2</strain>
    </source>
</reference>
<evidence type="ECO:0000256" key="1">
    <source>
        <dbReference type="SAM" id="MobiDB-lite"/>
    </source>
</evidence>
<gene>
    <name evidence="3" type="ORF">PG2T_11565</name>
</gene>
<dbReference type="AlphaFoldDB" id="A0A1B1YV22"/>
<dbReference type="KEGG" id="gbi:PG2T_11565"/>
<keyword evidence="2" id="KW-0732">Signal</keyword>
<keyword evidence="4" id="KW-1185">Reference proteome</keyword>
<accession>A0A1B1YV22</accession>
<proteinExistence type="predicted"/>
<sequence>MKHLIGCLLAGLIGVAGAAGDDFDSRCGRFVPPLIAPTAQTGVVIVDAALRAYTPLEMTVDHGVAVLSGIGKGLGMHRSSYQCAEFMVIPDLAPGRYRLVSLEGRISSITLTRRFLYPMPGDGYHIVNPHDWREGPQLYRVQPRRTPELEIEVRAGEVSYLGRLQVVRSPPSIHAVGIERQADAARERAARERLRQLSGAAATGASAPATAPPAAAQP</sequence>
<name>A0A1B1YV22_9GAMM</name>
<dbReference type="InParanoid" id="A0A1B1YV22"/>
<evidence type="ECO:0000313" key="3">
    <source>
        <dbReference type="EMBL" id="ANX04740.1"/>
    </source>
</evidence>
<organism evidence="3 4">
    <name type="scientific">Immundisolibacter cernigliae</name>
    <dbReference type="NCBI Taxonomy" id="1810504"/>
    <lineage>
        <taxon>Bacteria</taxon>
        <taxon>Pseudomonadati</taxon>
        <taxon>Pseudomonadota</taxon>
        <taxon>Gammaproteobacteria</taxon>
        <taxon>Immundisolibacterales</taxon>
        <taxon>Immundisolibacteraceae</taxon>
        <taxon>Immundisolibacter</taxon>
    </lineage>
</organism>
<feature type="compositionally biased region" description="Low complexity" evidence="1">
    <location>
        <begin position="196"/>
        <end position="218"/>
    </location>
</feature>
<dbReference type="EMBL" id="CP014671">
    <property type="protein sequence ID" value="ANX04740.1"/>
    <property type="molecule type" value="Genomic_DNA"/>
</dbReference>
<evidence type="ECO:0000256" key="2">
    <source>
        <dbReference type="SAM" id="SignalP"/>
    </source>
</evidence>
<dbReference type="RefSeq" id="WP_068805554.1">
    <property type="nucleotide sequence ID" value="NZ_CP014671.1"/>
</dbReference>
<feature type="chain" id="PRO_5008533030" evidence="2">
    <location>
        <begin position="19"/>
        <end position="218"/>
    </location>
</feature>
<dbReference type="Proteomes" id="UP000092952">
    <property type="component" value="Chromosome"/>
</dbReference>
<protein>
    <submittedName>
        <fullName evidence="3">Uncharacterized protein</fullName>
    </submittedName>
</protein>
<feature type="signal peptide" evidence="2">
    <location>
        <begin position="1"/>
        <end position="18"/>
    </location>
</feature>
<evidence type="ECO:0000313" key="4">
    <source>
        <dbReference type="Proteomes" id="UP000092952"/>
    </source>
</evidence>
<feature type="region of interest" description="Disordered" evidence="1">
    <location>
        <begin position="187"/>
        <end position="218"/>
    </location>
</feature>